<dbReference type="GO" id="GO:0016020">
    <property type="term" value="C:membrane"/>
    <property type="evidence" value="ECO:0007669"/>
    <property type="project" value="UniProtKB-SubCell"/>
</dbReference>
<evidence type="ECO:0000256" key="6">
    <source>
        <dbReference type="SAM" id="MobiDB-lite"/>
    </source>
</evidence>
<dbReference type="PANTHER" id="PTHR13558">
    <property type="entry name" value="TRANSMEMBRANE PROTEIN 134"/>
    <property type="match status" value="1"/>
</dbReference>
<proteinExistence type="inferred from homology"/>
<keyword evidence="9" id="KW-1185">Reference proteome</keyword>
<evidence type="ECO:0000313" key="9">
    <source>
        <dbReference type="Proteomes" id="UP001152320"/>
    </source>
</evidence>
<evidence type="ECO:0008006" key="10">
    <source>
        <dbReference type="Google" id="ProtNLM"/>
    </source>
</evidence>
<comment type="caution">
    <text evidence="8">The sequence shown here is derived from an EMBL/GenBank/DDBJ whole genome shotgun (WGS) entry which is preliminary data.</text>
</comment>
<evidence type="ECO:0000256" key="3">
    <source>
        <dbReference type="ARBA" id="ARBA00022692"/>
    </source>
</evidence>
<organism evidence="8 9">
    <name type="scientific">Holothuria leucospilota</name>
    <name type="common">Black long sea cucumber</name>
    <name type="synonym">Mertensiothuria leucospilota</name>
    <dbReference type="NCBI Taxonomy" id="206669"/>
    <lineage>
        <taxon>Eukaryota</taxon>
        <taxon>Metazoa</taxon>
        <taxon>Echinodermata</taxon>
        <taxon>Eleutherozoa</taxon>
        <taxon>Echinozoa</taxon>
        <taxon>Holothuroidea</taxon>
        <taxon>Aspidochirotacea</taxon>
        <taxon>Aspidochirotida</taxon>
        <taxon>Holothuriidae</taxon>
        <taxon>Holothuria</taxon>
    </lineage>
</organism>
<dbReference type="Proteomes" id="UP001152320">
    <property type="component" value="Chromosome 4"/>
</dbReference>
<dbReference type="PANTHER" id="PTHR13558:SF1">
    <property type="entry name" value="TRANSMEMBRANE PROTEIN 134"/>
    <property type="match status" value="1"/>
</dbReference>
<dbReference type="InterPro" id="IPR039714">
    <property type="entry name" value="TMEM134"/>
</dbReference>
<dbReference type="AlphaFoldDB" id="A0A9Q1HGN9"/>
<gene>
    <name evidence="8" type="ORF">HOLleu_11696</name>
</gene>
<dbReference type="Pfam" id="PF05915">
    <property type="entry name" value="TMEM_230_134"/>
    <property type="match status" value="1"/>
</dbReference>
<feature type="transmembrane region" description="Helical" evidence="7">
    <location>
        <begin position="88"/>
        <end position="112"/>
    </location>
</feature>
<dbReference type="InterPro" id="IPR008590">
    <property type="entry name" value="TMEM_230/134"/>
</dbReference>
<feature type="transmembrane region" description="Helical" evidence="7">
    <location>
        <begin position="118"/>
        <end position="143"/>
    </location>
</feature>
<evidence type="ECO:0000256" key="2">
    <source>
        <dbReference type="ARBA" id="ARBA00007743"/>
    </source>
</evidence>
<keyword evidence="3 7" id="KW-0812">Transmembrane</keyword>
<evidence type="ECO:0000256" key="1">
    <source>
        <dbReference type="ARBA" id="ARBA00004141"/>
    </source>
</evidence>
<evidence type="ECO:0000256" key="4">
    <source>
        <dbReference type="ARBA" id="ARBA00022989"/>
    </source>
</evidence>
<sequence length="170" mass="19077">MMGLRRLLVKYSNTARHALSENVFVTSCKSLHLDASDQPLLTPVSAPGTEISETTQDVESNGKLRKASTQSQRNTWWWQHRQVQEYKVAVIIAWVLLIIGLGLFVAGILAQARENETVTDIICILVGLFFAIPGAYYAMYAFLTGRGRRGYNMDNVSFFSIGKRNNCCRV</sequence>
<feature type="region of interest" description="Disordered" evidence="6">
    <location>
        <begin position="42"/>
        <end position="66"/>
    </location>
</feature>
<evidence type="ECO:0000256" key="7">
    <source>
        <dbReference type="SAM" id="Phobius"/>
    </source>
</evidence>
<evidence type="ECO:0000313" key="8">
    <source>
        <dbReference type="EMBL" id="KAJ8044278.1"/>
    </source>
</evidence>
<comment type="subcellular location">
    <subcellularLocation>
        <location evidence="1">Membrane</location>
        <topology evidence="1">Multi-pass membrane protein</topology>
    </subcellularLocation>
</comment>
<keyword evidence="5 7" id="KW-0472">Membrane</keyword>
<comment type="similarity">
    <text evidence="2">Belongs to the TMEM134/TMEM230 family.</text>
</comment>
<protein>
    <recommendedName>
        <fullName evidence="10">Transmembrane protein 230</fullName>
    </recommendedName>
</protein>
<reference evidence="8" key="1">
    <citation type="submission" date="2021-10" db="EMBL/GenBank/DDBJ databases">
        <title>Tropical sea cucumber genome reveals ecological adaptation and Cuvierian tubules defense mechanism.</title>
        <authorList>
            <person name="Chen T."/>
        </authorList>
    </citation>
    <scope>NUCLEOTIDE SEQUENCE</scope>
    <source>
        <strain evidence="8">Nanhai2018</strain>
        <tissue evidence="8">Muscle</tissue>
    </source>
</reference>
<keyword evidence="4 7" id="KW-1133">Transmembrane helix</keyword>
<dbReference type="EMBL" id="JAIZAY010000004">
    <property type="protein sequence ID" value="KAJ8044278.1"/>
    <property type="molecule type" value="Genomic_DNA"/>
</dbReference>
<evidence type="ECO:0000256" key="5">
    <source>
        <dbReference type="ARBA" id="ARBA00023136"/>
    </source>
</evidence>
<accession>A0A9Q1HGN9</accession>
<name>A0A9Q1HGN9_HOLLE</name>